<dbReference type="GO" id="GO:0005736">
    <property type="term" value="C:RNA polymerase I complex"/>
    <property type="evidence" value="ECO:0007669"/>
    <property type="project" value="TreeGrafter"/>
</dbReference>
<dbReference type="PANTHER" id="PTHR12709:SF5">
    <property type="entry name" value="DNA-DIRECTED RNA POLYMERASE I SUBUNIT RPA43"/>
    <property type="match status" value="1"/>
</dbReference>
<evidence type="ECO:0000313" key="4">
    <source>
        <dbReference type="Proteomes" id="UP000747542"/>
    </source>
</evidence>
<dbReference type="AlphaFoldDB" id="A0A8J5JI85"/>
<feature type="compositionally biased region" description="Basic and acidic residues" evidence="2">
    <location>
        <begin position="438"/>
        <end position="447"/>
    </location>
</feature>
<protein>
    <submittedName>
        <fullName evidence="3">DNA-directed RNA polymerase I subunit RPA43-like</fullName>
    </submittedName>
</protein>
<feature type="compositionally biased region" description="Basic and acidic residues" evidence="2">
    <location>
        <begin position="268"/>
        <end position="293"/>
    </location>
</feature>
<dbReference type="EMBL" id="JAHLQT010046319">
    <property type="protein sequence ID" value="KAG7153609.1"/>
    <property type="molecule type" value="Genomic_DNA"/>
</dbReference>
<keyword evidence="3" id="KW-0240">DNA-directed RNA polymerase</keyword>
<keyword evidence="4" id="KW-1185">Reference proteome</keyword>
<gene>
    <name evidence="3" type="primary">twistnb-L</name>
    <name evidence="3" type="ORF">Hamer_G009249</name>
</gene>
<dbReference type="PANTHER" id="PTHR12709">
    <property type="entry name" value="DNA-DIRECTED RNA POLYMERASE II, III"/>
    <property type="match status" value="1"/>
</dbReference>
<sequence length="524" mass="59562">MKNTIILRLCTTPSDRTNQPLSSSRVITRSGCSGGDCEEYIVPYDTNYSWIIQDTKMALEDYLEEARKLAALPESCIKKVESQLTLLVHPMHYQNLKKGVFEELNALKKRYSKVLGGIAMAYEDVQVVSSNGWLFDTNPFNHIIIRAQFYIFAPEIGSILEGVVKKKTVNHIGCLVHGMFNVSVPRPMDTSVDSWCGTYVEEEDGVKLTITYVSMTNFMPYIKAELHPEQVQELLNSKSQDDTPQQNTKIIFDDDSGISSSDLELQMENEKKEEKQGSIPEQSKEDNKKDKGKNMQKVKVKGKKRKRPEENDDESQGEELLDVKKKKKKRKEYDIEEDIIDLITDSMKGNKSSSKKNKKRKCHSVGENNESSDLKFGIEEEQNNRENVKHDGEEMYMPSISMVDKGSVKKSRASSKILKKKTKSQKLDESNTNLMSSKKSESLKETEFDSISNPKKLKARHTSTKQRGKSTNKFLSEELEENRTSIPKISSKSPTKKRPSSGKSKKHKAETSPESRKSGKKKKT</sequence>
<feature type="compositionally biased region" description="Low complexity" evidence="2">
    <location>
        <begin position="341"/>
        <end position="352"/>
    </location>
</feature>
<feature type="compositionally biased region" description="Basic residues" evidence="2">
    <location>
        <begin position="294"/>
        <end position="306"/>
    </location>
</feature>
<evidence type="ECO:0000313" key="3">
    <source>
        <dbReference type="EMBL" id="KAG7153609.1"/>
    </source>
</evidence>
<evidence type="ECO:0000256" key="1">
    <source>
        <dbReference type="ARBA" id="ARBA00023242"/>
    </source>
</evidence>
<proteinExistence type="predicted"/>
<accession>A0A8J5JI85</accession>
<name>A0A8J5JI85_HOMAM</name>
<keyword evidence="3" id="KW-0804">Transcription</keyword>
<dbReference type="Proteomes" id="UP000747542">
    <property type="component" value="Unassembled WGS sequence"/>
</dbReference>
<feature type="compositionally biased region" description="Acidic residues" evidence="2">
    <location>
        <begin position="310"/>
        <end position="320"/>
    </location>
</feature>
<feature type="compositionally biased region" description="Basic and acidic residues" evidence="2">
    <location>
        <begin position="372"/>
        <end position="393"/>
    </location>
</feature>
<feature type="compositionally biased region" description="Basic residues" evidence="2">
    <location>
        <begin position="353"/>
        <end position="363"/>
    </location>
</feature>
<feature type="compositionally biased region" description="Basic residues" evidence="2">
    <location>
        <begin position="494"/>
        <end position="508"/>
    </location>
</feature>
<feature type="compositionally biased region" description="Low complexity" evidence="2">
    <location>
        <begin position="484"/>
        <end position="493"/>
    </location>
</feature>
<keyword evidence="1" id="KW-0539">Nucleus</keyword>
<feature type="compositionally biased region" description="Basic residues" evidence="2">
    <location>
        <begin position="455"/>
        <end position="470"/>
    </location>
</feature>
<feature type="compositionally biased region" description="Basic residues" evidence="2">
    <location>
        <begin position="408"/>
        <end position="424"/>
    </location>
</feature>
<dbReference type="OrthoDB" id="10250504at2759"/>
<dbReference type="InterPro" id="IPR045113">
    <property type="entry name" value="Rpb7-like"/>
</dbReference>
<comment type="caution">
    <text evidence="3">The sequence shown here is derived from an EMBL/GenBank/DDBJ whole genome shotgun (WGS) entry which is preliminary data.</text>
</comment>
<feature type="region of interest" description="Disordered" evidence="2">
    <location>
        <begin position="237"/>
        <end position="524"/>
    </location>
</feature>
<dbReference type="GO" id="GO:0006362">
    <property type="term" value="P:transcription elongation by RNA polymerase I"/>
    <property type="evidence" value="ECO:0007669"/>
    <property type="project" value="TreeGrafter"/>
</dbReference>
<dbReference type="GO" id="GO:0006352">
    <property type="term" value="P:DNA-templated transcription initiation"/>
    <property type="evidence" value="ECO:0007669"/>
    <property type="project" value="InterPro"/>
</dbReference>
<organism evidence="3 4">
    <name type="scientific">Homarus americanus</name>
    <name type="common">American lobster</name>
    <dbReference type="NCBI Taxonomy" id="6706"/>
    <lineage>
        <taxon>Eukaryota</taxon>
        <taxon>Metazoa</taxon>
        <taxon>Ecdysozoa</taxon>
        <taxon>Arthropoda</taxon>
        <taxon>Crustacea</taxon>
        <taxon>Multicrustacea</taxon>
        <taxon>Malacostraca</taxon>
        <taxon>Eumalacostraca</taxon>
        <taxon>Eucarida</taxon>
        <taxon>Decapoda</taxon>
        <taxon>Pleocyemata</taxon>
        <taxon>Astacidea</taxon>
        <taxon>Nephropoidea</taxon>
        <taxon>Nephropidae</taxon>
        <taxon>Homarus</taxon>
    </lineage>
</organism>
<reference evidence="3" key="1">
    <citation type="journal article" date="2021" name="Sci. Adv.">
        <title>The American lobster genome reveals insights on longevity, neural, and immune adaptations.</title>
        <authorList>
            <person name="Polinski J.M."/>
            <person name="Zimin A.V."/>
            <person name="Clark K.F."/>
            <person name="Kohn A.B."/>
            <person name="Sadowski N."/>
            <person name="Timp W."/>
            <person name="Ptitsyn A."/>
            <person name="Khanna P."/>
            <person name="Romanova D.Y."/>
            <person name="Williams P."/>
            <person name="Greenwood S.J."/>
            <person name="Moroz L.L."/>
            <person name="Walt D.R."/>
            <person name="Bodnar A.G."/>
        </authorList>
    </citation>
    <scope>NUCLEOTIDE SEQUENCE</scope>
    <source>
        <strain evidence="3">GMGI-L3</strain>
    </source>
</reference>
<feature type="compositionally biased region" description="Polar residues" evidence="2">
    <location>
        <begin position="237"/>
        <end position="249"/>
    </location>
</feature>
<evidence type="ECO:0000256" key="2">
    <source>
        <dbReference type="SAM" id="MobiDB-lite"/>
    </source>
</evidence>